<keyword evidence="3 10" id="KW-0812">Transmembrane</keyword>
<evidence type="ECO:0000256" key="2">
    <source>
        <dbReference type="ARBA" id="ARBA00006214"/>
    </source>
</evidence>
<evidence type="ECO:0000259" key="11">
    <source>
        <dbReference type="SMART" id="SM00756"/>
    </source>
</evidence>
<evidence type="ECO:0000256" key="6">
    <source>
        <dbReference type="ARBA" id="ARBA00023002"/>
    </source>
</evidence>
<keyword evidence="9" id="KW-0676">Redox-active center</keyword>
<dbReference type="Gene3D" id="1.20.1440.130">
    <property type="entry name" value="VKOR domain"/>
    <property type="match status" value="1"/>
</dbReference>
<evidence type="ECO:0000256" key="10">
    <source>
        <dbReference type="SAM" id="Phobius"/>
    </source>
</evidence>
<dbReference type="GO" id="GO:0048038">
    <property type="term" value="F:quinone binding"/>
    <property type="evidence" value="ECO:0007669"/>
    <property type="project" value="UniProtKB-KW"/>
</dbReference>
<evidence type="ECO:0000256" key="5">
    <source>
        <dbReference type="ARBA" id="ARBA00022989"/>
    </source>
</evidence>
<proteinExistence type="inferred from homology"/>
<sequence>MPAAAYDILSIFVAFGGFLVSFYLTTKKREQKAFVCPLKAKCHEVIHSEYASFMGVNVEWIGMAYFGLIALMYAGRLLFPILHAPGVLFGLIIVTMLAALFSIYLFYIQLVLLRQWCSWCLLTEALSIGLFILTMVIADAHVTFLFASFRRIIETIHAFAFALGVGGATITAYFFFRFLKNFKISVKEAEILRALSQVTWTALALLIVSGLGLMLPYTSVYILRPAYIIEIIVILTILVLETLMSLTISPKLVKISFGKKHEHKPGELKKLRLLAFGLGSAAIVSWYFAFVLNAFQDVPLSLPAFAAIYAAILGIAVLWSRWVEYRYTKRAEFT</sequence>
<keyword evidence="4" id="KW-0874">Quinone</keyword>
<feature type="transmembrane region" description="Helical" evidence="10">
    <location>
        <begin position="273"/>
        <end position="295"/>
    </location>
</feature>
<comment type="caution">
    <text evidence="12">The sequence shown here is derived from an EMBL/GenBank/DDBJ whole genome shotgun (WGS) entry which is preliminary data.</text>
</comment>
<dbReference type="EMBL" id="JABTTY010000001">
    <property type="protein sequence ID" value="MBE7524810.1"/>
    <property type="molecule type" value="Genomic_DNA"/>
</dbReference>
<dbReference type="GO" id="GO:0016020">
    <property type="term" value="C:membrane"/>
    <property type="evidence" value="ECO:0007669"/>
    <property type="project" value="UniProtKB-SubCell"/>
</dbReference>
<comment type="subcellular location">
    <subcellularLocation>
        <location evidence="1">Membrane</location>
        <topology evidence="1">Multi-pass membrane protein</topology>
    </subcellularLocation>
</comment>
<feature type="transmembrane region" description="Helical" evidence="10">
    <location>
        <begin position="119"/>
        <end position="138"/>
    </location>
</feature>
<feature type="transmembrane region" description="Helical" evidence="10">
    <location>
        <begin position="191"/>
        <end position="215"/>
    </location>
</feature>
<dbReference type="SMART" id="SM00756">
    <property type="entry name" value="VKc"/>
    <property type="match status" value="1"/>
</dbReference>
<dbReference type="PANTHER" id="PTHR34573:SF1">
    <property type="entry name" value="VITAMIN K EPOXIDE REDUCTASE DOMAIN-CONTAINING PROTEIN"/>
    <property type="match status" value="1"/>
</dbReference>
<feature type="transmembrane region" description="Helical" evidence="10">
    <location>
        <begin position="60"/>
        <end position="81"/>
    </location>
</feature>
<dbReference type="InterPro" id="IPR044698">
    <property type="entry name" value="VKOR/LTO1"/>
</dbReference>
<gene>
    <name evidence="12" type="ORF">HS096_00210</name>
</gene>
<keyword evidence="5 10" id="KW-1133">Transmembrane helix</keyword>
<dbReference type="CDD" id="cd12916">
    <property type="entry name" value="VKOR_1"/>
    <property type="match status" value="1"/>
</dbReference>
<feature type="transmembrane region" description="Helical" evidence="10">
    <location>
        <begin position="87"/>
        <end position="107"/>
    </location>
</feature>
<organism evidence="12 13">
    <name type="scientific">candidate division WWE3 bacterium</name>
    <dbReference type="NCBI Taxonomy" id="2053526"/>
    <lineage>
        <taxon>Bacteria</taxon>
        <taxon>Katanobacteria</taxon>
    </lineage>
</organism>
<feature type="domain" description="Vitamin K epoxide reductase" evidence="11">
    <location>
        <begin position="3"/>
        <end position="138"/>
    </location>
</feature>
<evidence type="ECO:0000313" key="12">
    <source>
        <dbReference type="EMBL" id="MBE7524810.1"/>
    </source>
</evidence>
<keyword evidence="7 10" id="KW-0472">Membrane</keyword>
<protein>
    <submittedName>
        <fullName evidence="12">Vitamin K epoxide reductase family protein</fullName>
    </submittedName>
</protein>
<dbReference type="InterPro" id="IPR038354">
    <property type="entry name" value="VKOR_sf"/>
</dbReference>
<name>A0A928TUS7_UNCKA</name>
<dbReference type="Proteomes" id="UP000710385">
    <property type="component" value="Unassembled WGS sequence"/>
</dbReference>
<accession>A0A928TUS7</accession>
<reference evidence="12" key="1">
    <citation type="submission" date="2020-05" db="EMBL/GenBank/DDBJ databases">
        <title>High-Quality Genomes of Partial-Nitritation/Anammox System by Hierarchical Clustering Based Hybrid Assembly.</title>
        <authorList>
            <person name="Liu L."/>
            <person name="Wang Y."/>
            <person name="Che Y."/>
            <person name="Chen Y."/>
            <person name="Xia Y."/>
            <person name="Luo R."/>
            <person name="Cheng S.H."/>
            <person name="Zheng C."/>
            <person name="Zhang T."/>
        </authorList>
    </citation>
    <scope>NUCLEOTIDE SEQUENCE</scope>
    <source>
        <strain evidence="12">H1_PAT1</strain>
    </source>
</reference>
<dbReference type="Pfam" id="PF07884">
    <property type="entry name" value="VKOR"/>
    <property type="match status" value="1"/>
</dbReference>
<feature type="transmembrane region" description="Helical" evidence="10">
    <location>
        <begin position="227"/>
        <end position="253"/>
    </location>
</feature>
<evidence type="ECO:0000256" key="8">
    <source>
        <dbReference type="ARBA" id="ARBA00023157"/>
    </source>
</evidence>
<evidence type="ECO:0000256" key="7">
    <source>
        <dbReference type="ARBA" id="ARBA00023136"/>
    </source>
</evidence>
<evidence type="ECO:0000256" key="3">
    <source>
        <dbReference type="ARBA" id="ARBA00022692"/>
    </source>
</evidence>
<evidence type="ECO:0000313" key="13">
    <source>
        <dbReference type="Proteomes" id="UP000710385"/>
    </source>
</evidence>
<evidence type="ECO:0000256" key="1">
    <source>
        <dbReference type="ARBA" id="ARBA00004141"/>
    </source>
</evidence>
<dbReference type="AlphaFoldDB" id="A0A928TUS7"/>
<evidence type="ECO:0000256" key="4">
    <source>
        <dbReference type="ARBA" id="ARBA00022719"/>
    </source>
</evidence>
<evidence type="ECO:0000256" key="9">
    <source>
        <dbReference type="ARBA" id="ARBA00023284"/>
    </source>
</evidence>
<dbReference type="InterPro" id="IPR012932">
    <property type="entry name" value="VKOR"/>
</dbReference>
<feature type="transmembrane region" description="Helical" evidence="10">
    <location>
        <begin position="6"/>
        <end position="24"/>
    </location>
</feature>
<feature type="transmembrane region" description="Helical" evidence="10">
    <location>
        <begin position="301"/>
        <end position="320"/>
    </location>
</feature>
<keyword evidence="6" id="KW-0560">Oxidoreductase</keyword>
<feature type="transmembrane region" description="Helical" evidence="10">
    <location>
        <begin position="158"/>
        <end position="179"/>
    </location>
</feature>
<dbReference type="GO" id="GO:0016491">
    <property type="term" value="F:oxidoreductase activity"/>
    <property type="evidence" value="ECO:0007669"/>
    <property type="project" value="UniProtKB-KW"/>
</dbReference>
<keyword evidence="8" id="KW-1015">Disulfide bond</keyword>
<dbReference type="PANTHER" id="PTHR34573">
    <property type="entry name" value="VKC DOMAIN-CONTAINING PROTEIN"/>
    <property type="match status" value="1"/>
</dbReference>
<comment type="similarity">
    <text evidence="2">Belongs to the VKOR family.</text>
</comment>